<comment type="similarity">
    <text evidence="2">Belongs to the HDGF family.</text>
</comment>
<feature type="compositionally biased region" description="Acidic residues" evidence="5">
    <location>
        <begin position="582"/>
        <end position="608"/>
    </location>
</feature>
<dbReference type="Gene3D" id="2.30.30.140">
    <property type="match status" value="1"/>
</dbReference>
<evidence type="ECO:0000256" key="4">
    <source>
        <dbReference type="ARBA" id="ARBA00023242"/>
    </source>
</evidence>
<feature type="compositionally biased region" description="Acidic residues" evidence="5">
    <location>
        <begin position="616"/>
        <end position="629"/>
    </location>
</feature>
<feature type="compositionally biased region" description="Basic and acidic residues" evidence="5">
    <location>
        <begin position="630"/>
        <end position="690"/>
    </location>
</feature>
<evidence type="ECO:0000256" key="1">
    <source>
        <dbReference type="ARBA" id="ARBA00004123"/>
    </source>
</evidence>
<name>A0AAV1JLL2_9NEOP</name>
<dbReference type="Pfam" id="PF11467">
    <property type="entry name" value="LEDGF"/>
    <property type="match status" value="1"/>
</dbReference>
<feature type="compositionally biased region" description="Basic and acidic residues" evidence="5">
    <location>
        <begin position="166"/>
        <end position="178"/>
    </location>
</feature>
<dbReference type="InterPro" id="IPR021567">
    <property type="entry name" value="LEDGF_IBD"/>
</dbReference>
<feature type="compositionally biased region" description="Basic and acidic residues" evidence="5">
    <location>
        <begin position="556"/>
        <end position="581"/>
    </location>
</feature>
<accession>A0AAV1JLL2</accession>
<dbReference type="SUPFAM" id="SSF140576">
    <property type="entry name" value="HIV integrase-binding domain"/>
    <property type="match status" value="1"/>
</dbReference>
<feature type="region of interest" description="Disordered" evidence="5">
    <location>
        <begin position="523"/>
        <end position="746"/>
    </location>
</feature>
<sequence>MGKKVREYKSGDFIFAKVKGYPAWPARVQRPNGKKYFVYFYGTGETANLPPNMIFDYAENKDKFLYKAVKRRDFNDGVKQIEYDFANNVPLEEVIGVVAEGEEPGNETVNEGDETVADTTAADETIDESPATSTQHDTSIEDSDETGGLVIDEAKAKSRKSTAKTPAKEPPKPKEVKTPKGKGKKEEEDKEEELVSRSGRKIRPKRYMDEHTEENSTLPSPAPKKRRGTSPTTDKGKADKGLKHFNVLPQNELEDLKEPVAVDDSDKANILIAYLPSGQYVGIKLFESRPTSFKTEAARLQWDKQQATNAITLKLQLEREQITPQSVAAQLIMDLSLTDEEKSMLDKERETEEKRSRLQFLKTEVKMMELDAKIKTCLCLEKADTEMCLKHLDEFLELDVKPLMLLKHPTCLETIKRMRAYIGNTSSWDLSESAALIFSKHAHRIRKQADTIYNNMKKLFSTPDGLSFWEYFSERVSHFKKVTTKMAAEEIMEMVFEPIEMSQPTSHTMKSSVETANEIEAVVNDGEKKKKPAGKAKKVAATPTKTPVKRQNSKKQVAEKEEEKSLEDTKKSDAEQKKSDASEDDNTESENPEPETDKDESMDQDELPTESNIEQSESDTQETENTSEVEQEKAIEEQEELKEVEKESESDKDEKKGKKDKEKVKDSPDKVKEVTEKPKVEKTAEKRKLSSENTNSKEPSPNKDEKNGKDNEKDEKEDEPKAKRTRESKKTEPPQPRTPTKRKSKA</sequence>
<feature type="compositionally biased region" description="Basic and acidic residues" evidence="5">
    <location>
        <begin position="700"/>
        <end position="722"/>
    </location>
</feature>
<dbReference type="EMBL" id="CAVLEF010000011">
    <property type="protein sequence ID" value="CAK1548967.1"/>
    <property type="molecule type" value="Genomic_DNA"/>
</dbReference>
<gene>
    <name evidence="7" type="ORF">LNINA_LOCUS8312</name>
</gene>
<proteinExistence type="inferred from homology"/>
<dbReference type="PANTHER" id="PTHR12550">
    <property type="entry name" value="HEPATOMA-DERIVED GROWTH FACTOR-RELATED"/>
    <property type="match status" value="1"/>
</dbReference>
<dbReference type="AlphaFoldDB" id="A0AAV1JLL2"/>
<keyword evidence="3" id="KW-0175">Coiled coil</keyword>
<dbReference type="InterPro" id="IPR000313">
    <property type="entry name" value="PWWP_dom"/>
</dbReference>
<feature type="compositionally biased region" description="Basic residues" evidence="5">
    <location>
        <begin position="529"/>
        <end position="538"/>
    </location>
</feature>
<dbReference type="PANTHER" id="PTHR12550:SF70">
    <property type="entry name" value="JIL-1 ANCHORING AND STABILIZING PROTEIN, ISOFORM A"/>
    <property type="match status" value="1"/>
</dbReference>
<evidence type="ECO:0000259" key="6">
    <source>
        <dbReference type="PROSITE" id="PS50812"/>
    </source>
</evidence>
<dbReference type="InterPro" id="IPR036218">
    <property type="entry name" value="HIVI-bd_sf"/>
</dbReference>
<feature type="domain" description="PWWP" evidence="6">
    <location>
        <begin position="10"/>
        <end position="60"/>
    </location>
</feature>
<feature type="region of interest" description="Disordered" evidence="5">
    <location>
        <begin position="121"/>
        <end position="244"/>
    </location>
</feature>
<dbReference type="GO" id="GO:0005634">
    <property type="term" value="C:nucleus"/>
    <property type="evidence" value="ECO:0007669"/>
    <property type="project" value="UniProtKB-SubCell"/>
</dbReference>
<dbReference type="Pfam" id="PF00855">
    <property type="entry name" value="PWWP"/>
    <property type="match status" value="1"/>
</dbReference>
<dbReference type="Gene3D" id="1.20.930.10">
    <property type="entry name" value="Conserved domain common to transcription factors TFIIS, elongin A, CRSP70"/>
    <property type="match status" value="1"/>
</dbReference>
<evidence type="ECO:0000313" key="8">
    <source>
        <dbReference type="Proteomes" id="UP001497472"/>
    </source>
</evidence>
<comment type="subcellular location">
    <subcellularLocation>
        <location evidence="1">Nucleus</location>
    </subcellularLocation>
</comment>
<evidence type="ECO:0000256" key="2">
    <source>
        <dbReference type="ARBA" id="ARBA00005309"/>
    </source>
</evidence>
<evidence type="ECO:0000313" key="7">
    <source>
        <dbReference type="EMBL" id="CAK1548967.1"/>
    </source>
</evidence>
<comment type="caution">
    <text evidence="7">The sequence shown here is derived from an EMBL/GenBank/DDBJ whole genome shotgun (WGS) entry which is preliminary data.</text>
</comment>
<dbReference type="PROSITE" id="PS50812">
    <property type="entry name" value="PWWP"/>
    <property type="match status" value="1"/>
</dbReference>
<keyword evidence="8" id="KW-1185">Reference proteome</keyword>
<dbReference type="CDD" id="cd05834">
    <property type="entry name" value="PWWP_HRP"/>
    <property type="match status" value="1"/>
</dbReference>
<dbReference type="SMART" id="SM00293">
    <property type="entry name" value="PWWP"/>
    <property type="match status" value="1"/>
</dbReference>
<reference evidence="7 8" key="1">
    <citation type="submission" date="2023-11" db="EMBL/GenBank/DDBJ databases">
        <authorList>
            <person name="Okamura Y."/>
        </authorList>
    </citation>
    <scope>NUCLEOTIDE SEQUENCE [LARGE SCALE GENOMIC DNA]</scope>
</reference>
<evidence type="ECO:0000256" key="5">
    <source>
        <dbReference type="SAM" id="MobiDB-lite"/>
    </source>
</evidence>
<evidence type="ECO:0000256" key="3">
    <source>
        <dbReference type="ARBA" id="ARBA00023054"/>
    </source>
</evidence>
<protein>
    <recommendedName>
        <fullName evidence="6">PWWP domain-containing protein</fullName>
    </recommendedName>
</protein>
<keyword evidence="4" id="KW-0539">Nucleus</keyword>
<dbReference type="SUPFAM" id="SSF63748">
    <property type="entry name" value="Tudor/PWWP/MBT"/>
    <property type="match status" value="1"/>
</dbReference>
<dbReference type="Proteomes" id="UP001497472">
    <property type="component" value="Unassembled WGS sequence"/>
</dbReference>
<organism evidence="7 8">
    <name type="scientific">Leptosia nina</name>
    <dbReference type="NCBI Taxonomy" id="320188"/>
    <lineage>
        <taxon>Eukaryota</taxon>
        <taxon>Metazoa</taxon>
        <taxon>Ecdysozoa</taxon>
        <taxon>Arthropoda</taxon>
        <taxon>Hexapoda</taxon>
        <taxon>Insecta</taxon>
        <taxon>Pterygota</taxon>
        <taxon>Neoptera</taxon>
        <taxon>Endopterygota</taxon>
        <taxon>Lepidoptera</taxon>
        <taxon>Glossata</taxon>
        <taxon>Ditrysia</taxon>
        <taxon>Papilionoidea</taxon>
        <taxon>Pieridae</taxon>
        <taxon>Pierinae</taxon>
        <taxon>Leptosia</taxon>
    </lineage>
</organism>
<dbReference type="InterPro" id="IPR035441">
    <property type="entry name" value="TFIIS/LEDGF_dom_sf"/>
</dbReference>